<keyword evidence="1" id="KW-0732">Signal</keyword>
<gene>
    <name evidence="2" type="ORF">ATN84_04400</name>
</gene>
<feature type="signal peptide" evidence="1">
    <location>
        <begin position="1"/>
        <end position="20"/>
    </location>
</feature>
<dbReference type="OrthoDB" id="8444764at2"/>
<evidence type="ECO:0000256" key="1">
    <source>
        <dbReference type="SAM" id="SignalP"/>
    </source>
</evidence>
<feature type="chain" id="PRO_5007465530" description="DUF930 domain-containing protein" evidence="1">
    <location>
        <begin position="21"/>
        <end position="129"/>
    </location>
</feature>
<evidence type="ECO:0000313" key="2">
    <source>
        <dbReference type="EMBL" id="KXF78993.1"/>
    </source>
</evidence>
<protein>
    <recommendedName>
        <fullName evidence="4">DUF930 domain-containing protein</fullName>
    </recommendedName>
</protein>
<dbReference type="RefSeq" id="WP_068880263.1">
    <property type="nucleotide sequence ID" value="NZ_LNTU01000001.1"/>
</dbReference>
<comment type="caution">
    <text evidence="2">The sequence shown here is derived from an EMBL/GenBank/DDBJ whole genome shotgun (WGS) entry which is preliminary data.</text>
</comment>
<dbReference type="InterPro" id="IPR009273">
    <property type="entry name" value="DUF930"/>
</dbReference>
<sequence length="129" mass="14303">MKALLIAPFILASTALPGVAMSGSVVKQLMELDPATRLEQRCDVEAMERIRDDPSRFSPDKVLAYAYSDPIVGTNSIRASGAAFRSNGKWFRLSFSCKTSPDHLKVLSFQYAIGSVIPEKEWPQHYLVP</sequence>
<dbReference type="EMBL" id="LNTU01000001">
    <property type="protein sequence ID" value="KXF78993.1"/>
    <property type="molecule type" value="Genomic_DNA"/>
</dbReference>
<proteinExistence type="predicted"/>
<name>A0A135I0P4_9HYPH</name>
<evidence type="ECO:0000313" key="3">
    <source>
        <dbReference type="Proteomes" id="UP000070107"/>
    </source>
</evidence>
<dbReference type="STRING" id="1494590.ATN84_04400"/>
<dbReference type="AlphaFoldDB" id="A0A135I0P4"/>
<dbReference type="Proteomes" id="UP000070107">
    <property type="component" value="Unassembled WGS sequence"/>
</dbReference>
<reference evidence="2 3" key="1">
    <citation type="submission" date="2015-11" db="EMBL/GenBank/DDBJ databases">
        <title>Draft genome sequence of Paramesorhizobium deserti A-3-E, a strain highly resistant to diverse beta-lactam antibiotics.</title>
        <authorList>
            <person name="Lv R."/>
            <person name="Yang X."/>
            <person name="Fang N."/>
            <person name="Guo J."/>
            <person name="Luo X."/>
            <person name="Peng F."/>
            <person name="Yang R."/>
            <person name="Cui Y."/>
            <person name="Fang C."/>
            <person name="Song Y."/>
        </authorList>
    </citation>
    <scope>NUCLEOTIDE SEQUENCE [LARGE SCALE GENOMIC DNA]</scope>
    <source>
        <strain evidence="2 3">A-3-E</strain>
    </source>
</reference>
<dbReference type="Pfam" id="PF06059">
    <property type="entry name" value="DUF930"/>
    <property type="match status" value="1"/>
</dbReference>
<organism evidence="2 3">
    <name type="scientific">Paramesorhizobium deserti</name>
    <dbReference type="NCBI Taxonomy" id="1494590"/>
    <lineage>
        <taxon>Bacteria</taxon>
        <taxon>Pseudomonadati</taxon>
        <taxon>Pseudomonadota</taxon>
        <taxon>Alphaproteobacteria</taxon>
        <taxon>Hyphomicrobiales</taxon>
        <taxon>Phyllobacteriaceae</taxon>
        <taxon>Paramesorhizobium</taxon>
    </lineage>
</organism>
<accession>A0A135I0P4</accession>
<keyword evidence="3" id="KW-1185">Reference proteome</keyword>
<evidence type="ECO:0008006" key="4">
    <source>
        <dbReference type="Google" id="ProtNLM"/>
    </source>
</evidence>